<dbReference type="AlphaFoldDB" id="X0J0T1"/>
<reference evidence="1" key="2">
    <citation type="submission" date="2014-03" db="EMBL/GenBank/DDBJ databases">
        <title>The Genome Annotation of Fusarium oxysporum II5.</title>
        <authorList>
            <consortium name="The Broad Institute Genomics Platform"/>
            <person name="Ma L.-J."/>
            <person name="Corby-Kistler H."/>
            <person name="Broz K."/>
            <person name="Gale L.R."/>
            <person name="Jonkers W."/>
            <person name="O'Donnell K."/>
            <person name="Ploetz R."/>
            <person name="Steinberg C."/>
            <person name="Schwartz D.C."/>
            <person name="VanEtten H."/>
            <person name="Zhou S."/>
            <person name="Young S.K."/>
            <person name="Zeng Q."/>
            <person name="Gargeya S."/>
            <person name="Fitzgerald M."/>
            <person name="Abouelleil A."/>
            <person name="Alvarado L."/>
            <person name="Chapman S.B."/>
            <person name="Gainer-Dewar J."/>
            <person name="Goldberg J."/>
            <person name="Griggs A."/>
            <person name="Gujja S."/>
            <person name="Hansen M."/>
            <person name="Howarth C."/>
            <person name="Imamovic A."/>
            <person name="Ireland A."/>
            <person name="Larimer J."/>
            <person name="McCowan C."/>
            <person name="Murphy C."/>
            <person name="Pearson M."/>
            <person name="Poon T.W."/>
            <person name="Priest M."/>
            <person name="Roberts A."/>
            <person name="Saif S."/>
            <person name="Shea T."/>
            <person name="Sykes S."/>
            <person name="Wortman J."/>
            <person name="Nusbaum C."/>
            <person name="Birren B."/>
        </authorList>
    </citation>
    <scope>NUCLEOTIDE SEQUENCE</scope>
    <source>
        <strain evidence="1">54006</strain>
    </source>
</reference>
<dbReference type="Proteomes" id="UP000030685">
    <property type="component" value="Unassembled WGS sequence"/>
</dbReference>
<feature type="non-terminal residue" evidence="1">
    <location>
        <position position="1"/>
    </location>
</feature>
<dbReference type="EMBL" id="KK036307">
    <property type="protein sequence ID" value="EXL89840.1"/>
    <property type="molecule type" value="Genomic_DNA"/>
</dbReference>
<name>X0J0T1_FUSO5</name>
<gene>
    <name evidence="1" type="ORF">FOIG_16876</name>
</gene>
<organism evidence="1">
    <name type="scientific">Fusarium odoratissimum (strain NRRL 54006)</name>
    <dbReference type="NCBI Taxonomy" id="1089451"/>
    <lineage>
        <taxon>Eukaryota</taxon>
        <taxon>Fungi</taxon>
        <taxon>Dikarya</taxon>
        <taxon>Ascomycota</taxon>
        <taxon>Pezizomycotina</taxon>
        <taxon>Sordariomycetes</taxon>
        <taxon>Hypocreomycetidae</taxon>
        <taxon>Hypocreales</taxon>
        <taxon>Nectriaceae</taxon>
        <taxon>Fusarium</taxon>
        <taxon>Fusarium oxysporum species complex</taxon>
        <taxon>Fusarium oxysporum f. sp. cubense (strain race 4)</taxon>
    </lineage>
</organism>
<dbReference type="HOGENOM" id="CLU_2984483_0_0_1"/>
<dbReference type="VEuPathDB" id="FungiDB:FOIG_16876"/>
<dbReference type="GeneID" id="42042051"/>
<accession>X0J0T1</accession>
<sequence length="58" mass="6802">SVPPLYDALLRIWGWIDEEVQIPRDPTALSKDIGKRYPWWEHLVAKVLQAEEEILCLT</sequence>
<proteinExistence type="predicted"/>
<evidence type="ECO:0000313" key="1">
    <source>
        <dbReference type="EMBL" id="EXL89840.1"/>
    </source>
</evidence>
<dbReference type="RefSeq" id="XP_031051930.1">
    <property type="nucleotide sequence ID" value="XM_031218356.1"/>
</dbReference>
<protein>
    <submittedName>
        <fullName evidence="1">Uncharacterized protein</fullName>
    </submittedName>
</protein>
<reference evidence="1" key="1">
    <citation type="submission" date="2011-11" db="EMBL/GenBank/DDBJ databases">
        <title>The Genome Sequence of Fusarium oxysporum II5.</title>
        <authorList>
            <consortium name="The Broad Institute Genome Sequencing Platform"/>
            <person name="Ma L.-J."/>
            <person name="Gale L.R."/>
            <person name="Schwartz D.C."/>
            <person name="Zhou S."/>
            <person name="Corby-Kistler H."/>
            <person name="Young S.K."/>
            <person name="Zeng Q."/>
            <person name="Gargeya S."/>
            <person name="Fitzgerald M."/>
            <person name="Haas B."/>
            <person name="Abouelleil A."/>
            <person name="Alvarado L."/>
            <person name="Arachchi H.M."/>
            <person name="Berlin A."/>
            <person name="Brown A."/>
            <person name="Chapman S.B."/>
            <person name="Chen Z."/>
            <person name="Dunbar C."/>
            <person name="Freedman E."/>
            <person name="Gearin G."/>
            <person name="Goldberg J."/>
            <person name="Griggs A."/>
            <person name="Gujja S."/>
            <person name="Heiman D."/>
            <person name="Howarth C."/>
            <person name="Larson L."/>
            <person name="Lui A."/>
            <person name="MacDonald P.J.P."/>
            <person name="Montmayeur A."/>
            <person name="Murphy C."/>
            <person name="Neiman D."/>
            <person name="Pearson M."/>
            <person name="Priest M."/>
            <person name="Roberts A."/>
            <person name="Saif S."/>
            <person name="Shea T."/>
            <person name="Shenoy N."/>
            <person name="Sisk P."/>
            <person name="Stolte C."/>
            <person name="Sykes S."/>
            <person name="Wortman J."/>
            <person name="Nusbaum C."/>
            <person name="Birren B."/>
        </authorList>
    </citation>
    <scope>NUCLEOTIDE SEQUENCE [LARGE SCALE GENOMIC DNA]</scope>
    <source>
        <strain evidence="1">54006</strain>
    </source>
</reference>